<evidence type="ECO:0000313" key="3">
    <source>
        <dbReference type="Proteomes" id="UP000035287"/>
    </source>
</evidence>
<dbReference type="InterPro" id="IPR010982">
    <property type="entry name" value="Lambda_DNA-bd_dom_sf"/>
</dbReference>
<reference evidence="2 3" key="1">
    <citation type="submission" date="2015-06" db="EMBL/GenBank/DDBJ databases">
        <authorList>
            <person name="Zeng Y."/>
            <person name="Huang Y."/>
        </authorList>
    </citation>
    <scope>NUCLEOTIDE SEQUENCE [LARGE SCALE GENOMIC DNA]</scope>
    <source>
        <strain evidence="2 3">PQ-2</strain>
    </source>
</reference>
<dbReference type="GO" id="GO:0003677">
    <property type="term" value="F:DNA binding"/>
    <property type="evidence" value="ECO:0007669"/>
    <property type="project" value="InterPro"/>
</dbReference>
<dbReference type="InterPro" id="IPR001387">
    <property type="entry name" value="Cro/C1-type_HTH"/>
</dbReference>
<dbReference type="Proteomes" id="UP000035287">
    <property type="component" value="Chromosome"/>
</dbReference>
<dbReference type="PATRIC" id="fig|1348774.3.peg.1559"/>
<dbReference type="SUPFAM" id="SSF47413">
    <property type="entry name" value="lambda repressor-like DNA-binding domains"/>
    <property type="match status" value="1"/>
</dbReference>
<dbReference type="EMBL" id="CP011770">
    <property type="protein sequence ID" value="AKM09854.1"/>
    <property type="molecule type" value="Genomic_DNA"/>
</dbReference>
<proteinExistence type="predicted"/>
<gene>
    <name evidence="2" type="ORF">AB433_07445</name>
</gene>
<name>A0A0G3XGV7_9SPHN</name>
<dbReference type="Gene3D" id="1.10.260.40">
    <property type="entry name" value="lambda repressor-like DNA-binding domains"/>
    <property type="match status" value="1"/>
</dbReference>
<accession>A0A0G3XGV7</accession>
<feature type="domain" description="HTH cro/C1-type" evidence="1">
    <location>
        <begin position="2"/>
        <end position="56"/>
    </location>
</feature>
<dbReference type="AlphaFoldDB" id="A0A0G3XGV7"/>
<dbReference type="STRING" id="1348774.AB433_07445"/>
<evidence type="ECO:0000259" key="1">
    <source>
        <dbReference type="PROSITE" id="PS50943"/>
    </source>
</evidence>
<dbReference type="Pfam" id="PF01381">
    <property type="entry name" value="HTH_3"/>
    <property type="match status" value="1"/>
</dbReference>
<evidence type="ECO:0000313" key="2">
    <source>
        <dbReference type="EMBL" id="AKM09854.1"/>
    </source>
</evidence>
<organism evidence="2 3">
    <name type="scientific">Croceicoccus naphthovorans</name>
    <dbReference type="NCBI Taxonomy" id="1348774"/>
    <lineage>
        <taxon>Bacteria</taxon>
        <taxon>Pseudomonadati</taxon>
        <taxon>Pseudomonadota</taxon>
        <taxon>Alphaproteobacteria</taxon>
        <taxon>Sphingomonadales</taxon>
        <taxon>Erythrobacteraceae</taxon>
        <taxon>Croceicoccus</taxon>
    </lineage>
</organism>
<dbReference type="PROSITE" id="PS50943">
    <property type="entry name" value="HTH_CROC1"/>
    <property type="match status" value="1"/>
</dbReference>
<protein>
    <recommendedName>
        <fullName evidence="1">HTH cro/C1-type domain-containing protein</fullName>
    </recommendedName>
</protein>
<dbReference type="KEGG" id="cna:AB433_07445"/>
<sequence length="66" mass="7293">MLAAYMERNKISDADLAVVIGKDRSIVNRIRQGKMRPTLEVAALIERHTNGEIPMQAWVSEEGAAA</sequence>
<keyword evidence="3" id="KW-1185">Reference proteome</keyword>